<dbReference type="AlphaFoldDB" id="A0A9W8JCB6"/>
<feature type="compositionally biased region" description="Low complexity" evidence="2">
    <location>
        <begin position="707"/>
        <end position="730"/>
    </location>
</feature>
<feature type="coiled-coil region" evidence="1">
    <location>
        <begin position="79"/>
        <end position="106"/>
    </location>
</feature>
<dbReference type="InterPro" id="IPR025332">
    <property type="entry name" value="DUF4238"/>
</dbReference>
<feature type="compositionally biased region" description="Basic residues" evidence="2">
    <location>
        <begin position="28"/>
        <end position="44"/>
    </location>
</feature>
<name>A0A9W8JCB6_9AGAR</name>
<keyword evidence="3" id="KW-1133">Transmembrane helix</keyword>
<keyword evidence="3" id="KW-0472">Membrane</keyword>
<evidence type="ECO:0000313" key="5">
    <source>
        <dbReference type="Proteomes" id="UP001140091"/>
    </source>
</evidence>
<sequence>MPYHHYIPRFILRGFIPEDTTSPEPSVKKTKKQRQREARKARKKGQPDPETISVFNLGSRLIESVPIATTFAVMNFYKDASNQEDLEHLEKKLSELEGKAARVIRELHVAAGRRSSDQTFTLPRSDLQLLRKFIFLMHYRSSAIEKTYFQEDHPRNAPIRQWIRHLKKTKGYSTDKEIWLDGLHYYLFTKHSDILNHAKQCPEYGPFQPVGEADVDIPSHQWHALAYESFTNSYYLGIWRSHEESEFVLGHNSYGLWEGELAGSPGLFKIYVLSPKITVVLKLNMSKAFPSELEDSTLSDYPLGFPQTVYHRGPVGLGNRRASPQNQFDALQHHLQSPNSNKDQFTFRINGLTVDQTYLVNQVVLENLHADGLLLFASRDAMLPTAQRYDTPEGPFLKKNRQAIAGLVRCLESGASGNPSSNTSQLGASTPGLGNTTSSFPSTPLAPNFTRPPSPMFVRRPRVRLGLDDLMLPQEVISHVLGRYGPGRRFSASDWGSKDVLFDILLFGILEGSQSFKTEYDRARYIHRNLPPLPSTVYPLVHFIAERMTQAKKLIKSLQEMMAASGRDRLEVKFPLGTPTKLVDSLGEEESWHLLEMLSLHVESLGLGWVWQQWDGEPTKSQKILEQVTMVAYLELLLEVDPNLAASLCSSVSFIEVVLSPEQPGETHAGKVEGITPMPDNEPHAFQSESSADTTSSPSSSPPSSPFSPSRSSRLPRHSLGGLLLPGEPGTDSVGGSFSELDSAFDDMLLDVFEGSVKFETEYERALYVHQLFPPLPNTLHPLVRLVAERMIQVEGMVDAIRERVQHRAGERAQGGWNPEVMFCPGARTNLVDSLSSGDADRLFTAVSLLFESLGLGWVGDKWGRERPPSPKILGEVTVIACLKVLLEVDPNLAASLCSSVKFIEAVEPPTKREEAKTVVLEEVELTDGEVEEETMLRVGAFPEREIEKLVGHESAPNGNLPLLQWDALSPDLKKLVCISLMLLQAVAYLIGALALMAFFLFELVVWGQSTRQYVWTSRSLRDPQDRGRVVLTTPAFAGCLFQGGLSLYAALFMTVSLLLPLPWEDSEGNIKIPLPM</sequence>
<proteinExistence type="predicted"/>
<feature type="region of interest" description="Disordered" evidence="2">
    <location>
        <begin position="415"/>
        <end position="454"/>
    </location>
</feature>
<keyword evidence="5" id="KW-1185">Reference proteome</keyword>
<reference evidence="4" key="1">
    <citation type="submission" date="2022-06" db="EMBL/GenBank/DDBJ databases">
        <title>Genome Sequence of Candolleomyces eurysporus.</title>
        <authorList>
            <person name="Buettner E."/>
        </authorList>
    </citation>
    <scope>NUCLEOTIDE SEQUENCE</scope>
    <source>
        <strain evidence="4">VTCC 930004</strain>
    </source>
</reference>
<feature type="compositionally biased region" description="Polar residues" evidence="2">
    <location>
        <begin position="415"/>
        <end position="442"/>
    </location>
</feature>
<feature type="region of interest" description="Disordered" evidence="2">
    <location>
        <begin position="663"/>
        <end position="738"/>
    </location>
</feature>
<dbReference type="EMBL" id="JANBPK010000785">
    <property type="protein sequence ID" value="KAJ2932022.1"/>
    <property type="molecule type" value="Genomic_DNA"/>
</dbReference>
<gene>
    <name evidence="4" type="ORF">H1R20_g5071</name>
</gene>
<accession>A0A9W8JCB6</accession>
<evidence type="ECO:0000256" key="3">
    <source>
        <dbReference type="SAM" id="Phobius"/>
    </source>
</evidence>
<dbReference type="Pfam" id="PF14022">
    <property type="entry name" value="DUF4238"/>
    <property type="match status" value="1"/>
</dbReference>
<keyword evidence="3" id="KW-0812">Transmembrane</keyword>
<evidence type="ECO:0000256" key="2">
    <source>
        <dbReference type="SAM" id="MobiDB-lite"/>
    </source>
</evidence>
<keyword evidence="1" id="KW-0175">Coiled coil</keyword>
<dbReference type="Proteomes" id="UP001140091">
    <property type="component" value="Unassembled WGS sequence"/>
</dbReference>
<feature type="transmembrane region" description="Helical" evidence="3">
    <location>
        <begin position="986"/>
        <end position="1009"/>
    </location>
</feature>
<organism evidence="4 5">
    <name type="scientific">Candolleomyces eurysporus</name>
    <dbReference type="NCBI Taxonomy" id="2828524"/>
    <lineage>
        <taxon>Eukaryota</taxon>
        <taxon>Fungi</taxon>
        <taxon>Dikarya</taxon>
        <taxon>Basidiomycota</taxon>
        <taxon>Agaricomycotina</taxon>
        <taxon>Agaricomycetes</taxon>
        <taxon>Agaricomycetidae</taxon>
        <taxon>Agaricales</taxon>
        <taxon>Agaricineae</taxon>
        <taxon>Psathyrellaceae</taxon>
        <taxon>Candolleomyces</taxon>
    </lineage>
</organism>
<evidence type="ECO:0000313" key="4">
    <source>
        <dbReference type="EMBL" id="KAJ2932022.1"/>
    </source>
</evidence>
<comment type="caution">
    <text evidence="4">The sequence shown here is derived from an EMBL/GenBank/DDBJ whole genome shotgun (WGS) entry which is preliminary data.</text>
</comment>
<protein>
    <submittedName>
        <fullName evidence="4">Uncharacterized protein</fullName>
    </submittedName>
</protein>
<feature type="non-terminal residue" evidence="4">
    <location>
        <position position="1077"/>
    </location>
</feature>
<evidence type="ECO:0000256" key="1">
    <source>
        <dbReference type="SAM" id="Coils"/>
    </source>
</evidence>
<feature type="transmembrane region" description="Helical" evidence="3">
    <location>
        <begin position="1030"/>
        <end position="1060"/>
    </location>
</feature>
<feature type="region of interest" description="Disordered" evidence="2">
    <location>
        <begin position="17"/>
        <end position="50"/>
    </location>
</feature>
<dbReference type="OrthoDB" id="5340163at2759"/>